<dbReference type="AlphaFoldDB" id="A0A4P9WFL1"/>
<sequence length="337" mass="37246">MSLHSRLAATLARRTALPRTSLTPLSTTTSRILRPYASISSTNPPLLRKSPVEIARRAASVQIFLTRWGIEAACAQARGKGEDADTRTLQGHQAILDTLAQTAIRESMTAEELRLLGLGLGEWTVGGEIGPLWARWESFGVLLWSLRIINGIPPNATPFPRELLFQSTAIIPAFPNTVTEFIEYFATGHGIKPEHIVEERDLSAAVARAEAWYWRSRAQVVLDLKENLKGDSPEQKEARRKIPSGLRSVMENLDKAISAASQRAASEGYIDEIIEDDFGVDGVAYRALDDHKIRNAAELAQMRLGALGWLCGSNAWEWEGELQFIHPMGSLWAPSEI</sequence>
<dbReference type="Proteomes" id="UP000269721">
    <property type="component" value="Unassembled WGS sequence"/>
</dbReference>
<protein>
    <submittedName>
        <fullName evidence="1">Uncharacterized protein</fullName>
    </submittedName>
</protein>
<evidence type="ECO:0000313" key="1">
    <source>
        <dbReference type="EMBL" id="RKO91549.1"/>
    </source>
</evidence>
<name>A0A4P9WFL1_9FUNG</name>
<gene>
    <name evidence="1" type="ORF">BDK51DRAFT_24900</name>
</gene>
<organism evidence="1 2">
    <name type="scientific">Blyttiomyces helicus</name>
    <dbReference type="NCBI Taxonomy" id="388810"/>
    <lineage>
        <taxon>Eukaryota</taxon>
        <taxon>Fungi</taxon>
        <taxon>Fungi incertae sedis</taxon>
        <taxon>Chytridiomycota</taxon>
        <taxon>Chytridiomycota incertae sedis</taxon>
        <taxon>Chytridiomycetes</taxon>
        <taxon>Chytridiomycetes incertae sedis</taxon>
        <taxon>Blyttiomyces</taxon>
    </lineage>
</organism>
<evidence type="ECO:0000313" key="2">
    <source>
        <dbReference type="Proteomes" id="UP000269721"/>
    </source>
</evidence>
<dbReference type="EMBL" id="KZ995016">
    <property type="protein sequence ID" value="RKO91549.1"/>
    <property type="molecule type" value="Genomic_DNA"/>
</dbReference>
<proteinExistence type="predicted"/>
<reference evidence="2" key="1">
    <citation type="journal article" date="2018" name="Nat. Microbiol.">
        <title>Leveraging single-cell genomics to expand the fungal tree of life.</title>
        <authorList>
            <person name="Ahrendt S.R."/>
            <person name="Quandt C.A."/>
            <person name="Ciobanu D."/>
            <person name="Clum A."/>
            <person name="Salamov A."/>
            <person name="Andreopoulos B."/>
            <person name="Cheng J.F."/>
            <person name="Woyke T."/>
            <person name="Pelin A."/>
            <person name="Henrissat B."/>
            <person name="Reynolds N.K."/>
            <person name="Benny G.L."/>
            <person name="Smith M.E."/>
            <person name="James T.Y."/>
            <person name="Grigoriev I.V."/>
        </authorList>
    </citation>
    <scope>NUCLEOTIDE SEQUENCE [LARGE SCALE GENOMIC DNA]</scope>
</reference>
<keyword evidence="2" id="KW-1185">Reference proteome</keyword>
<dbReference type="OrthoDB" id="2103572at2759"/>
<accession>A0A4P9WFL1</accession>